<dbReference type="Proteomes" id="UP000234667">
    <property type="component" value="Unassembled WGS sequence"/>
</dbReference>
<evidence type="ECO:0000313" key="3">
    <source>
        <dbReference type="Proteomes" id="UP000234661"/>
    </source>
</evidence>
<protein>
    <submittedName>
        <fullName evidence="1">ABC transporter ATP-binding protein</fullName>
    </submittedName>
</protein>
<evidence type="ECO:0000313" key="2">
    <source>
        <dbReference type="EMBL" id="PLO67819.1"/>
    </source>
</evidence>
<dbReference type="Proteomes" id="UP000234661">
    <property type="component" value="Unassembled WGS sequence"/>
</dbReference>
<keyword evidence="1" id="KW-0067">ATP-binding</keyword>
<dbReference type="AlphaFoldDB" id="A0A1Q8YW28"/>
<proteinExistence type="predicted"/>
<gene>
    <name evidence="1" type="ORF">CWM85_07665</name>
    <name evidence="2" type="ORF">CWN49_17880</name>
</gene>
<organism evidence="1 3">
    <name type="scientific">Klebsiella michiganensis</name>
    <dbReference type="NCBI Taxonomy" id="1134687"/>
    <lineage>
        <taxon>Bacteria</taxon>
        <taxon>Pseudomonadati</taxon>
        <taxon>Pseudomonadota</taxon>
        <taxon>Gammaproteobacteria</taxon>
        <taxon>Enterobacterales</taxon>
        <taxon>Enterobacteriaceae</taxon>
        <taxon>Klebsiella/Raoultella group</taxon>
        <taxon>Klebsiella</taxon>
    </lineage>
</organism>
<dbReference type="EMBL" id="PIET01000137">
    <property type="protein sequence ID" value="PLM66746.1"/>
    <property type="molecule type" value="Genomic_DNA"/>
</dbReference>
<dbReference type="EMBL" id="PIDR01000567">
    <property type="protein sequence ID" value="PLO67819.1"/>
    <property type="molecule type" value="Genomic_DNA"/>
</dbReference>
<comment type="caution">
    <text evidence="1">The sequence shown here is derived from an EMBL/GenBank/DDBJ whole genome shotgun (WGS) entry which is preliminary data.</text>
</comment>
<sequence length="33" mass="3817">MLSAVPDLSRHFLKKRQALRILRSKIEGRIADP</sequence>
<keyword evidence="1" id="KW-0547">Nucleotide-binding</keyword>
<evidence type="ECO:0000313" key="1">
    <source>
        <dbReference type="EMBL" id="PLM66746.1"/>
    </source>
</evidence>
<reference evidence="3 4" key="2">
    <citation type="submission" date="2018-01" db="EMBL/GenBank/DDBJ databases">
        <title>Genomic study of Klebsiella pneumoniae.</title>
        <authorList>
            <person name="Yang Y."/>
            <person name="Bicalho R."/>
        </authorList>
    </citation>
    <scope>NUCLEOTIDE SEQUENCE [LARGE SCALE GENOMIC DNA]</scope>
    <source>
        <strain evidence="2 4">A10</strain>
        <strain evidence="1 3">A2</strain>
    </source>
</reference>
<evidence type="ECO:0000313" key="4">
    <source>
        <dbReference type="Proteomes" id="UP000234667"/>
    </source>
</evidence>
<accession>A0A1Q8YW28</accession>
<reference evidence="3 4" key="1">
    <citation type="submission" date="2017-11" db="EMBL/GenBank/DDBJ databases">
        <authorList>
            <person name="Han C.G."/>
        </authorList>
    </citation>
    <scope>NUCLEOTIDE SEQUENCE [LARGE SCALE GENOMIC DNA]</scope>
    <source>
        <strain evidence="2 4">A10</strain>
        <strain evidence="1 3">A2</strain>
    </source>
</reference>
<dbReference type="GO" id="GO:0005524">
    <property type="term" value="F:ATP binding"/>
    <property type="evidence" value="ECO:0007669"/>
    <property type="project" value="UniProtKB-KW"/>
</dbReference>
<name>A0A1Q8YW28_9ENTR</name>